<feature type="domain" description="Ig-like" evidence="10">
    <location>
        <begin position="128"/>
        <end position="224"/>
    </location>
</feature>
<evidence type="ECO:0000256" key="3">
    <source>
        <dbReference type="ARBA" id="ARBA00022737"/>
    </source>
</evidence>
<evidence type="ECO:0000256" key="2">
    <source>
        <dbReference type="ARBA" id="ARBA00022729"/>
    </source>
</evidence>
<accession>A0A1W2VND5</accession>
<evidence type="ECO:0000256" key="1">
    <source>
        <dbReference type="ARBA" id="ARBA00004370"/>
    </source>
</evidence>
<dbReference type="CTD" id="445784"/>
<keyword evidence="5" id="KW-1015">Disulfide bond</keyword>
<dbReference type="SMART" id="SM00408">
    <property type="entry name" value="IGc2"/>
    <property type="match status" value="4"/>
</dbReference>
<organism evidence="11">
    <name type="scientific">Ciona intestinalis</name>
    <name type="common">Transparent sea squirt</name>
    <name type="synonym">Ascidia intestinalis</name>
    <dbReference type="NCBI Taxonomy" id="7719"/>
    <lineage>
        <taxon>Eukaryota</taxon>
        <taxon>Metazoa</taxon>
        <taxon>Chordata</taxon>
        <taxon>Tunicata</taxon>
        <taxon>Ascidiacea</taxon>
        <taxon>Phlebobranchia</taxon>
        <taxon>Cionidae</taxon>
        <taxon>Ciona</taxon>
    </lineage>
</organism>
<feature type="compositionally biased region" description="Basic and acidic residues" evidence="7">
    <location>
        <begin position="512"/>
        <end position="552"/>
    </location>
</feature>
<dbReference type="InterPro" id="IPR003599">
    <property type="entry name" value="Ig_sub"/>
</dbReference>
<dbReference type="RefSeq" id="NP_001027957.1">
    <property type="nucleotide sequence ID" value="NM_001032785.1"/>
</dbReference>
<dbReference type="PROSITE" id="PS50835">
    <property type="entry name" value="IG_LIKE"/>
    <property type="match status" value="4"/>
</dbReference>
<evidence type="ECO:0000256" key="5">
    <source>
        <dbReference type="ARBA" id="ARBA00023157"/>
    </source>
</evidence>
<evidence type="ECO:0000313" key="11">
    <source>
        <dbReference type="EMBL" id="BAC57517.1"/>
    </source>
</evidence>
<feature type="compositionally biased region" description="Basic and acidic residues" evidence="7">
    <location>
        <begin position="581"/>
        <end position="590"/>
    </location>
</feature>
<dbReference type="OrthoDB" id="152385at2759"/>
<dbReference type="Pfam" id="PF07679">
    <property type="entry name" value="I-set"/>
    <property type="match status" value="2"/>
</dbReference>
<evidence type="ECO:0000259" key="10">
    <source>
        <dbReference type="PROSITE" id="PS50835"/>
    </source>
</evidence>
<dbReference type="Gene3D" id="2.60.40.10">
    <property type="entry name" value="Immunoglobulins"/>
    <property type="match status" value="4"/>
</dbReference>
<keyword evidence="2 9" id="KW-0732">Signal</keyword>
<dbReference type="PANTHER" id="PTHR23277:SF108">
    <property type="entry name" value="FASCICLIN-3"/>
    <property type="match status" value="1"/>
</dbReference>
<dbReference type="EMBL" id="AB076894">
    <property type="protein sequence ID" value="BAC57517.1"/>
    <property type="molecule type" value="mRNA"/>
</dbReference>
<dbReference type="AlphaFoldDB" id="Q86SD2"/>
<protein>
    <submittedName>
        <fullName evidence="11">Neural cell adhesion molecule homologue</fullName>
    </submittedName>
</protein>
<dbReference type="InterPro" id="IPR036179">
    <property type="entry name" value="Ig-like_dom_sf"/>
</dbReference>
<dbReference type="SUPFAM" id="SSF48726">
    <property type="entry name" value="Immunoglobulin"/>
    <property type="match status" value="3"/>
</dbReference>
<dbReference type="InterPro" id="IPR051427">
    <property type="entry name" value="Nectin/Nectin-like"/>
</dbReference>
<evidence type="ECO:0000256" key="4">
    <source>
        <dbReference type="ARBA" id="ARBA00023136"/>
    </source>
</evidence>
<dbReference type="KEGG" id="cin:445784"/>
<dbReference type="GeneID" id="445784"/>
<evidence type="ECO:0000256" key="7">
    <source>
        <dbReference type="SAM" id="MobiDB-lite"/>
    </source>
</evidence>
<dbReference type="InterPro" id="IPR013783">
    <property type="entry name" value="Ig-like_fold"/>
</dbReference>
<feature type="domain" description="Ig-like" evidence="10">
    <location>
        <begin position="247"/>
        <end position="333"/>
    </location>
</feature>
<dbReference type="CDD" id="cd00096">
    <property type="entry name" value="Ig"/>
    <property type="match status" value="1"/>
</dbReference>
<reference evidence="11" key="1">
    <citation type="submission" date="2001-12" db="EMBL/GenBank/DDBJ databases">
        <title>Further Characterization of Brachyury-Downstream Genes in Ciona intestinalis Embryo.</title>
        <authorList>
            <person name="Hotta K."/>
            <person name="Takahashi H."/>
            <person name="Satoh N."/>
        </authorList>
    </citation>
    <scope>NUCLEOTIDE SEQUENCE</scope>
</reference>
<dbReference type="PANTHER" id="PTHR23277">
    <property type="entry name" value="NECTIN-RELATED"/>
    <property type="match status" value="1"/>
</dbReference>
<evidence type="ECO:0000256" key="6">
    <source>
        <dbReference type="ARBA" id="ARBA00023180"/>
    </source>
</evidence>
<feature type="domain" description="Ig-like" evidence="10">
    <location>
        <begin position="338"/>
        <end position="436"/>
    </location>
</feature>
<dbReference type="GO" id="GO:0016020">
    <property type="term" value="C:membrane"/>
    <property type="evidence" value="ECO:0007669"/>
    <property type="project" value="UniProtKB-SubCell"/>
</dbReference>
<keyword evidence="6" id="KW-0325">Glycoprotein</keyword>
<gene>
    <name evidence="11" type="primary">Ci-NCAM</name>
</gene>
<keyword evidence="4 8" id="KW-0472">Membrane</keyword>
<feature type="transmembrane region" description="Helical" evidence="8">
    <location>
        <begin position="447"/>
        <end position="470"/>
    </location>
</feature>
<evidence type="ECO:0000256" key="8">
    <source>
        <dbReference type="SAM" id="Phobius"/>
    </source>
</evidence>
<feature type="region of interest" description="Disordered" evidence="7">
    <location>
        <begin position="511"/>
        <end position="641"/>
    </location>
</feature>
<comment type="subcellular location">
    <subcellularLocation>
        <location evidence="1">Membrane</location>
    </subcellularLocation>
</comment>
<dbReference type="InterPro" id="IPR007110">
    <property type="entry name" value="Ig-like_dom"/>
</dbReference>
<evidence type="ECO:0000256" key="9">
    <source>
        <dbReference type="SAM" id="SignalP"/>
    </source>
</evidence>
<feature type="domain" description="Ig-like" evidence="10">
    <location>
        <begin position="25"/>
        <end position="123"/>
    </location>
</feature>
<keyword evidence="8" id="KW-0812">Transmembrane</keyword>
<dbReference type="InterPro" id="IPR013098">
    <property type="entry name" value="Ig_I-set"/>
</dbReference>
<keyword evidence="8" id="KW-1133">Transmembrane helix</keyword>
<feature type="chain" id="PRO_5010392886" evidence="9">
    <location>
        <begin position="21"/>
        <end position="641"/>
    </location>
</feature>
<name>Q86SD2_CIOIN</name>
<feature type="compositionally biased region" description="Basic and acidic residues" evidence="7">
    <location>
        <begin position="614"/>
        <end position="641"/>
    </location>
</feature>
<dbReference type="SMART" id="SM00409">
    <property type="entry name" value="IG"/>
    <property type="match status" value="2"/>
</dbReference>
<feature type="signal peptide" evidence="9">
    <location>
        <begin position="1"/>
        <end position="20"/>
    </location>
</feature>
<dbReference type="InterPro" id="IPR003598">
    <property type="entry name" value="Ig_sub2"/>
</dbReference>
<proteinExistence type="evidence at transcript level"/>
<sequence length="641" mass="68892">MGRVLLAILSTVLLLHAVNGQTEQPITDPIKAELGGVVVIPCNLILAENETLFTVLWKHNEDDIATVGATGEVYPHGQYGERSVVDGTTYELTLEALLLDDSGTYVCSGFGNKGSKSQTYQVDVLSSPQVNTRVNPYLDDGLGSGTATLAVCTATGASEPFTMNWLTDMGDVVVPDSFRADTANEQYYSLIDSTLYLDIRPNAERDNGRKFTCSVQDAFGKTIESEAVLVVTAPTTTAETTTMQASPAITSFPTNDGDEIIMLMGEQRTFECTATGVPTPAVTWYKGDSKVPFLSGSPGNAIMTIDATYEDSDSYICKAENQEGQIENILQLVVQGQPVIPPSGKIGNETEKIEIVNEEVVTLTCKASANPYPDIVWTVEGVNKSDLSINEAVETTDSLVSSTVNISAKHFESDPKIVTCFAANKLGKASKDFVVSKQIPAAANTGVIVGVVIAVLILVALLLTGAFFILSRRSQKSEVTATESAENGCCGSGCFTNPCAQPVEPVVVGEEDQVKEVKEDGTSEEKQKLTEAEEKPAAKEAEKEGEEKKTEEEKPEESEEPKEKKSVKKMKLSFAPQCCKGNKEELKEEASIEAEAAEEENKESNGHTPQTENETGKQRETDQDSGKGDTLEKAVEAPAKE</sequence>
<keyword evidence="3" id="KW-0677">Repeat</keyword>
<accession>Q86SD2</accession>
<feature type="compositionally biased region" description="Acidic residues" evidence="7">
    <location>
        <begin position="591"/>
        <end position="601"/>
    </location>
</feature>